<dbReference type="EMBL" id="VXIS01000482">
    <property type="protein sequence ID" value="KAA8893196.1"/>
    <property type="molecule type" value="Genomic_DNA"/>
</dbReference>
<evidence type="ECO:0000313" key="2">
    <source>
        <dbReference type="Proteomes" id="UP000326924"/>
    </source>
</evidence>
<dbReference type="InParanoid" id="A0A5J5EE58"/>
<sequence>MPKEVKAIWLDLTRHCKDNHGFGMGIALKHWNNLKVPEEHKGLSVVPNKTVYIDMWPANLQSHSEVLQDMQATVKRAMDTLRKGYTGESFETFQETNQTLVVTFS</sequence>
<organism evidence="1 2">
    <name type="scientific">Sphaerosporella brunnea</name>
    <dbReference type="NCBI Taxonomy" id="1250544"/>
    <lineage>
        <taxon>Eukaryota</taxon>
        <taxon>Fungi</taxon>
        <taxon>Dikarya</taxon>
        <taxon>Ascomycota</taxon>
        <taxon>Pezizomycotina</taxon>
        <taxon>Pezizomycetes</taxon>
        <taxon>Pezizales</taxon>
        <taxon>Pyronemataceae</taxon>
        <taxon>Sphaerosporella</taxon>
    </lineage>
</organism>
<comment type="caution">
    <text evidence="1">The sequence shown here is derived from an EMBL/GenBank/DDBJ whole genome shotgun (WGS) entry which is preliminary data.</text>
</comment>
<protein>
    <submittedName>
        <fullName evidence="1">Uncharacterized protein</fullName>
    </submittedName>
</protein>
<name>A0A5J5EE58_9PEZI</name>
<dbReference type="Proteomes" id="UP000326924">
    <property type="component" value="Unassembled WGS sequence"/>
</dbReference>
<proteinExistence type="predicted"/>
<reference evidence="1 2" key="1">
    <citation type="submission" date="2019-09" db="EMBL/GenBank/DDBJ databases">
        <title>Draft genome of the ectomycorrhizal ascomycete Sphaerosporella brunnea.</title>
        <authorList>
            <consortium name="DOE Joint Genome Institute"/>
            <person name="Benucci G.M."/>
            <person name="Marozzi G."/>
            <person name="Antonielli L."/>
            <person name="Sanchez S."/>
            <person name="Marco P."/>
            <person name="Wang X."/>
            <person name="Falini L.B."/>
            <person name="Barry K."/>
            <person name="Haridas S."/>
            <person name="Lipzen A."/>
            <person name="Labutti K."/>
            <person name="Grigoriev I.V."/>
            <person name="Murat C."/>
            <person name="Martin F."/>
            <person name="Albertini E."/>
            <person name="Donnini D."/>
            <person name="Bonito G."/>
        </authorList>
    </citation>
    <scope>NUCLEOTIDE SEQUENCE [LARGE SCALE GENOMIC DNA]</scope>
    <source>
        <strain evidence="1 2">Sb_GMNB300</strain>
    </source>
</reference>
<evidence type="ECO:0000313" key="1">
    <source>
        <dbReference type="EMBL" id="KAA8893196.1"/>
    </source>
</evidence>
<dbReference type="AlphaFoldDB" id="A0A5J5EE58"/>
<keyword evidence="2" id="KW-1185">Reference proteome</keyword>
<gene>
    <name evidence="1" type="ORF">FN846DRAFT_914325</name>
</gene>
<accession>A0A5J5EE58</accession>